<evidence type="ECO:0000313" key="1">
    <source>
        <dbReference type="EMBL" id="CAD5217304.1"/>
    </source>
</evidence>
<dbReference type="EMBL" id="CAJFCV020000002">
    <property type="protein sequence ID" value="CAG9100759.1"/>
    <property type="molecule type" value="Genomic_DNA"/>
</dbReference>
<keyword evidence="4" id="KW-1185">Reference proteome</keyword>
<dbReference type="Proteomes" id="UP000095284">
    <property type="component" value="Unplaced"/>
</dbReference>
<gene>
    <name evidence="1" type="ORF">BXYJ_LOCUS4968</name>
</gene>
<sequence length="391" mass="44875">MTGRQLKYSALSSFIQFCIDEKESNLLLLSLVNNRYAVGSASHQDLRRIELSVFSRIIDPEDSTLMKVWLISNDPTKTTEHYIQSYAEFLIAMFSVRRLFLKKPELVVAISIYTSNTLMPWFSAKIAARSARILKAFFPSASFKLETTAMYPTFKQFYPLIAELAPVLTNVRCSPNVLHLLRNAHLNTLNIVDDWNFIRRTAWYYPELFHVKAREFVCGHVFPLDYFTNGSFPIQPTTQVFVCDVNLRMKKSPGLYEDIFGEISQCLPNLRLLKCNQLDFVVEVGDNDDHVAIRRGNVSKPYTEAIELASWHIREIARLSHLETEIEVLFEFYHQAYVDACADMFSRLLPGSSVCESSYNSEMESTQKHVTYQKNNTLAKLTLSPGFSPIP</sequence>
<dbReference type="EMBL" id="CAJFDI010000002">
    <property type="protein sequence ID" value="CAD5217304.1"/>
    <property type="molecule type" value="Genomic_DNA"/>
</dbReference>
<organism evidence="3 5">
    <name type="scientific">Bursaphelenchus xylophilus</name>
    <name type="common">Pinewood nematode worm</name>
    <name type="synonym">Aphelenchoides xylophilus</name>
    <dbReference type="NCBI Taxonomy" id="6326"/>
    <lineage>
        <taxon>Eukaryota</taxon>
        <taxon>Metazoa</taxon>
        <taxon>Ecdysozoa</taxon>
        <taxon>Nematoda</taxon>
        <taxon>Chromadorea</taxon>
        <taxon>Rhabditida</taxon>
        <taxon>Tylenchina</taxon>
        <taxon>Tylenchomorpha</taxon>
        <taxon>Aphelenchoidea</taxon>
        <taxon>Aphelenchoididae</taxon>
        <taxon>Bursaphelenchus</taxon>
    </lineage>
</organism>
<name>A0A1I7SV21_BURXY</name>
<evidence type="ECO:0000313" key="2">
    <source>
        <dbReference type="EMBL" id="CAG9100759.1"/>
    </source>
</evidence>
<reference evidence="2" key="2">
    <citation type="submission" date="2020-08" db="EMBL/GenBank/DDBJ databases">
        <authorList>
            <person name="Kikuchi T."/>
        </authorList>
    </citation>
    <scope>NUCLEOTIDE SEQUENCE</scope>
    <source>
        <strain evidence="1">Ka4C1</strain>
    </source>
</reference>
<reference evidence="5" key="1">
    <citation type="submission" date="2016-11" db="UniProtKB">
        <authorList>
            <consortium name="WormBaseParasite"/>
        </authorList>
    </citation>
    <scope>IDENTIFICATION</scope>
</reference>
<protein>
    <submittedName>
        <fullName evidence="1">(pine wood nematode) hypothetical protein</fullName>
    </submittedName>
</protein>
<dbReference type="AlphaFoldDB" id="A0A1I7SV21"/>
<evidence type="ECO:0000313" key="5">
    <source>
        <dbReference type="WBParaSite" id="BXY_1689500.1"/>
    </source>
</evidence>
<dbReference type="Proteomes" id="UP000582659">
    <property type="component" value="Unassembled WGS sequence"/>
</dbReference>
<evidence type="ECO:0000313" key="3">
    <source>
        <dbReference type="Proteomes" id="UP000095284"/>
    </source>
</evidence>
<evidence type="ECO:0000313" key="4">
    <source>
        <dbReference type="Proteomes" id="UP000659654"/>
    </source>
</evidence>
<proteinExistence type="predicted"/>
<dbReference type="Proteomes" id="UP000659654">
    <property type="component" value="Unassembled WGS sequence"/>
</dbReference>
<dbReference type="WBParaSite" id="BXY_1689500.1">
    <property type="protein sequence ID" value="BXY_1689500.1"/>
    <property type="gene ID" value="BXY_1689500"/>
</dbReference>
<accession>A0A1I7SV21</accession>